<protein>
    <submittedName>
        <fullName evidence="1">Uncharacterized protein</fullName>
    </submittedName>
</protein>
<accession>A0A067N685</accession>
<sequence>MGNRGYKVYRHKERYFVDYYDRGCEPSALGIAALSEIPRGDVFQRWLARKRSRLDTKLKEWVDRGCPVDGGDPDSWIAAKRPIHDVFIEWVKSTWIG</sequence>
<proteinExistence type="predicted"/>
<organism evidence="1 2">
    <name type="scientific">Botryobasidium botryosum (strain FD-172 SS1)</name>
    <dbReference type="NCBI Taxonomy" id="930990"/>
    <lineage>
        <taxon>Eukaryota</taxon>
        <taxon>Fungi</taxon>
        <taxon>Dikarya</taxon>
        <taxon>Basidiomycota</taxon>
        <taxon>Agaricomycotina</taxon>
        <taxon>Agaricomycetes</taxon>
        <taxon>Cantharellales</taxon>
        <taxon>Botryobasidiaceae</taxon>
        <taxon>Botryobasidium</taxon>
    </lineage>
</organism>
<reference evidence="2" key="1">
    <citation type="journal article" date="2014" name="Proc. Natl. Acad. Sci. U.S.A.">
        <title>Extensive sampling of basidiomycete genomes demonstrates inadequacy of the white-rot/brown-rot paradigm for wood decay fungi.</title>
        <authorList>
            <person name="Riley R."/>
            <person name="Salamov A.A."/>
            <person name="Brown D.W."/>
            <person name="Nagy L.G."/>
            <person name="Floudas D."/>
            <person name="Held B.W."/>
            <person name="Levasseur A."/>
            <person name="Lombard V."/>
            <person name="Morin E."/>
            <person name="Otillar R."/>
            <person name="Lindquist E.A."/>
            <person name="Sun H."/>
            <person name="LaButti K.M."/>
            <person name="Schmutz J."/>
            <person name="Jabbour D."/>
            <person name="Luo H."/>
            <person name="Baker S.E."/>
            <person name="Pisabarro A.G."/>
            <person name="Walton J.D."/>
            <person name="Blanchette R.A."/>
            <person name="Henrissat B."/>
            <person name="Martin F."/>
            <person name="Cullen D."/>
            <person name="Hibbett D.S."/>
            <person name="Grigoriev I.V."/>
        </authorList>
    </citation>
    <scope>NUCLEOTIDE SEQUENCE [LARGE SCALE GENOMIC DNA]</scope>
    <source>
        <strain evidence="2">FD-172 SS1</strain>
    </source>
</reference>
<evidence type="ECO:0000313" key="1">
    <source>
        <dbReference type="EMBL" id="KDQ19286.1"/>
    </source>
</evidence>
<gene>
    <name evidence="1" type="ORF">BOTBODRAFT_434483</name>
</gene>
<name>A0A067N685_BOTB1</name>
<dbReference type="HOGENOM" id="CLU_183172_0_0_1"/>
<dbReference type="Proteomes" id="UP000027195">
    <property type="component" value="Unassembled WGS sequence"/>
</dbReference>
<keyword evidence="2" id="KW-1185">Reference proteome</keyword>
<dbReference type="InParanoid" id="A0A067N685"/>
<dbReference type="EMBL" id="KL198019">
    <property type="protein sequence ID" value="KDQ19286.1"/>
    <property type="molecule type" value="Genomic_DNA"/>
</dbReference>
<evidence type="ECO:0000313" key="2">
    <source>
        <dbReference type="Proteomes" id="UP000027195"/>
    </source>
</evidence>
<dbReference type="AlphaFoldDB" id="A0A067N685"/>